<gene>
    <name evidence="2" type="ORF">AVDCRST_MAG57-937</name>
</gene>
<evidence type="ECO:0000256" key="1">
    <source>
        <dbReference type="SAM" id="MobiDB-lite"/>
    </source>
</evidence>
<keyword evidence="2" id="KW-0378">Hydrolase</keyword>
<reference evidence="2" key="1">
    <citation type="submission" date="2020-02" db="EMBL/GenBank/DDBJ databases">
        <authorList>
            <person name="Meier V. D."/>
        </authorList>
    </citation>
    <scope>NUCLEOTIDE SEQUENCE</scope>
    <source>
        <strain evidence="2">AVDCRST_MAG57</strain>
    </source>
</reference>
<dbReference type="AlphaFoldDB" id="A0A6J4HMD5"/>
<accession>A0A6J4HMD5</accession>
<sequence>RPPRDGRGHAAGGPLRRAAGARPGGDLARRGPRDRRGPPHHRLRL</sequence>
<proteinExistence type="predicted"/>
<feature type="non-terminal residue" evidence="2">
    <location>
        <position position="1"/>
    </location>
</feature>
<name>A0A6J4HMD5_9ACTN</name>
<feature type="region of interest" description="Disordered" evidence="1">
    <location>
        <begin position="1"/>
        <end position="45"/>
    </location>
</feature>
<feature type="compositionally biased region" description="Basic and acidic residues" evidence="1">
    <location>
        <begin position="27"/>
        <end position="37"/>
    </location>
</feature>
<dbReference type="EMBL" id="CADCTI010000088">
    <property type="protein sequence ID" value="CAA9228881.1"/>
    <property type="molecule type" value="Genomic_DNA"/>
</dbReference>
<feature type="compositionally biased region" description="Low complexity" evidence="1">
    <location>
        <begin position="12"/>
        <end position="26"/>
    </location>
</feature>
<dbReference type="GO" id="GO:0008864">
    <property type="term" value="F:formyltetrahydrofolate deformylase activity"/>
    <property type="evidence" value="ECO:0007669"/>
    <property type="project" value="UniProtKB-EC"/>
</dbReference>
<evidence type="ECO:0000313" key="2">
    <source>
        <dbReference type="EMBL" id="CAA9228881.1"/>
    </source>
</evidence>
<protein>
    <submittedName>
        <fullName evidence="2">Formyltetrahydrofolate deformylase</fullName>
        <ecNumber evidence="2">3.5.1.10</ecNumber>
    </submittedName>
</protein>
<organism evidence="2">
    <name type="scientific">uncultured Blastococcus sp</name>
    <dbReference type="NCBI Taxonomy" id="217144"/>
    <lineage>
        <taxon>Bacteria</taxon>
        <taxon>Bacillati</taxon>
        <taxon>Actinomycetota</taxon>
        <taxon>Actinomycetes</taxon>
        <taxon>Geodermatophilales</taxon>
        <taxon>Geodermatophilaceae</taxon>
        <taxon>Blastococcus</taxon>
        <taxon>environmental samples</taxon>
    </lineage>
</organism>
<feature type="non-terminal residue" evidence="2">
    <location>
        <position position="45"/>
    </location>
</feature>
<dbReference type="EC" id="3.5.1.10" evidence="2"/>